<proteinExistence type="predicted"/>
<evidence type="ECO:0000313" key="3">
    <source>
        <dbReference type="Proteomes" id="UP000675284"/>
    </source>
</evidence>
<comment type="caution">
    <text evidence="2">The sequence shown here is derived from an EMBL/GenBank/DDBJ whole genome shotgun (WGS) entry which is preliminary data.</text>
</comment>
<keyword evidence="1" id="KW-0472">Membrane</keyword>
<evidence type="ECO:0000256" key="1">
    <source>
        <dbReference type="SAM" id="Phobius"/>
    </source>
</evidence>
<dbReference type="PANTHER" id="PTHR40070">
    <property type="entry name" value="UPF0478 PROTEIN YTXG"/>
    <property type="match status" value="1"/>
</dbReference>
<sequence>MDWLGIGVVIIGIALFILVVILIKPLNKLAGILNNLQKTTSGLPQQMEELTSQATEALRSGNDTLHEVNQQVKELTPIFQLVGDATRAANYASSSLVDAVMKVKKDTDGNEFTKRNHLEGIYGLATLAYYIIQQSKRRNTIDMES</sequence>
<keyword evidence="3" id="KW-1185">Reference proteome</keyword>
<dbReference type="Proteomes" id="UP000675284">
    <property type="component" value="Unassembled WGS sequence"/>
</dbReference>
<dbReference type="RefSeq" id="WP_166531021.1">
    <property type="nucleotide sequence ID" value="NZ_BAAACY010000046.1"/>
</dbReference>
<keyword evidence="1" id="KW-1133">Transmembrane helix</keyword>
<dbReference type="InterPro" id="IPR009293">
    <property type="entry name" value="UPF0478"/>
</dbReference>
<keyword evidence="1" id="KW-0812">Transmembrane</keyword>
<protein>
    <submittedName>
        <fullName evidence="2">DUF948 domain-containing protein</fullName>
    </submittedName>
</protein>
<accession>A0A941DVW8</accession>
<dbReference type="Pfam" id="PF06103">
    <property type="entry name" value="DUF948"/>
    <property type="match status" value="1"/>
</dbReference>
<gene>
    <name evidence="2" type="ORF">KCX74_19895</name>
</gene>
<dbReference type="EMBL" id="JAGSOT010000106">
    <property type="protein sequence ID" value="MBR7798279.1"/>
    <property type="molecule type" value="Genomic_DNA"/>
</dbReference>
<dbReference type="AlphaFoldDB" id="A0A941DVW8"/>
<evidence type="ECO:0000313" key="2">
    <source>
        <dbReference type="EMBL" id="MBR7798279.1"/>
    </source>
</evidence>
<feature type="transmembrane region" description="Helical" evidence="1">
    <location>
        <begin position="6"/>
        <end position="23"/>
    </location>
</feature>
<organism evidence="2 3">
    <name type="scientific">Virgibacillus salarius</name>
    <dbReference type="NCBI Taxonomy" id="447199"/>
    <lineage>
        <taxon>Bacteria</taxon>
        <taxon>Bacillati</taxon>
        <taxon>Bacillota</taxon>
        <taxon>Bacilli</taxon>
        <taxon>Bacillales</taxon>
        <taxon>Bacillaceae</taxon>
        <taxon>Virgibacillus</taxon>
    </lineage>
</organism>
<reference evidence="2" key="1">
    <citation type="submission" date="2021-04" db="EMBL/GenBank/DDBJ databases">
        <title>Isolation and polyphasic classification of algal microorganism.</title>
        <authorList>
            <person name="Wang S."/>
        </authorList>
    </citation>
    <scope>NUCLEOTIDE SEQUENCE</scope>
    <source>
        <strain evidence="2">720a</strain>
    </source>
</reference>
<dbReference type="PANTHER" id="PTHR40070:SF1">
    <property type="entry name" value="UPF0478 PROTEIN YTXG"/>
    <property type="match status" value="1"/>
</dbReference>
<name>A0A941DVW8_9BACI</name>